<comment type="caution">
    <text evidence="2">The sequence shown here is derived from an EMBL/GenBank/DDBJ whole genome shotgun (WGS) entry which is preliminary data.</text>
</comment>
<evidence type="ECO:0000256" key="1">
    <source>
        <dbReference type="SAM" id="MobiDB-lite"/>
    </source>
</evidence>
<protein>
    <submittedName>
        <fullName evidence="2">Uncharacterized protein</fullName>
    </submittedName>
</protein>
<sequence>MLTNNVKILRQLNRASREQGSNGVNVARKSHFTQAYIVGRHISGYECKASAQERPYISRPSRTQQLANPKLVPELMSDVPNDLLRTKGVADEQLALKAGERGRNREDSQDGRDHEGIRGRPRKRMRSVSPAHSADSVSTISTNRSWSRSPQRKRAPSPSRSRSNERRRTRDRSVSRESHISSSSFEKNAGTAKGKERGSRRRMRSQSPVERGRRYDSGRRGSWRNRSRSQSMDRSSIAKHRRSLTPHSPNRHVDSGRARRERTPKESRNISRSPSRERGYEPPYNKGREIPQQPPPRKERSLSPFSKRLALTQAMNMMNK</sequence>
<evidence type="ECO:0000313" key="2">
    <source>
        <dbReference type="EMBL" id="PGH06172.1"/>
    </source>
</evidence>
<feature type="compositionally biased region" description="Basic and acidic residues" evidence="1">
    <location>
        <begin position="98"/>
        <end position="118"/>
    </location>
</feature>
<dbReference type="Proteomes" id="UP000224080">
    <property type="component" value="Unassembled WGS sequence"/>
</dbReference>
<name>A0A2B7XBR4_9EURO</name>
<reference evidence="2 3" key="1">
    <citation type="submission" date="2017-10" db="EMBL/GenBank/DDBJ databases">
        <title>Comparative genomics in systemic dimorphic fungi from Ajellomycetaceae.</title>
        <authorList>
            <person name="Munoz J.F."/>
            <person name="Mcewen J.G."/>
            <person name="Clay O.K."/>
            <person name="Cuomo C.A."/>
        </authorList>
    </citation>
    <scope>NUCLEOTIDE SEQUENCE [LARGE SCALE GENOMIC DNA]</scope>
    <source>
        <strain evidence="2 3">UAMH130</strain>
    </source>
</reference>
<organism evidence="2 3">
    <name type="scientific">Blastomyces parvus</name>
    <dbReference type="NCBI Taxonomy" id="2060905"/>
    <lineage>
        <taxon>Eukaryota</taxon>
        <taxon>Fungi</taxon>
        <taxon>Dikarya</taxon>
        <taxon>Ascomycota</taxon>
        <taxon>Pezizomycotina</taxon>
        <taxon>Eurotiomycetes</taxon>
        <taxon>Eurotiomycetidae</taxon>
        <taxon>Onygenales</taxon>
        <taxon>Ajellomycetaceae</taxon>
        <taxon>Blastomyces</taxon>
    </lineage>
</organism>
<feature type="compositionally biased region" description="Basic and acidic residues" evidence="1">
    <location>
        <begin position="162"/>
        <end position="179"/>
    </location>
</feature>
<accession>A0A2B7XBR4</accession>
<dbReference type="Pfam" id="PF13917">
    <property type="entry name" value="zf-CCHC_3"/>
    <property type="match status" value="1"/>
</dbReference>
<gene>
    <name evidence="2" type="ORF">GX51_02560</name>
</gene>
<dbReference type="AlphaFoldDB" id="A0A2B7XBR4"/>
<feature type="compositionally biased region" description="Basic and acidic residues" evidence="1">
    <location>
        <begin position="210"/>
        <end position="219"/>
    </location>
</feature>
<feature type="compositionally biased region" description="Polar residues" evidence="1">
    <location>
        <begin position="135"/>
        <end position="146"/>
    </location>
</feature>
<evidence type="ECO:0000313" key="3">
    <source>
        <dbReference type="Proteomes" id="UP000224080"/>
    </source>
</evidence>
<feature type="region of interest" description="Disordered" evidence="1">
    <location>
        <begin position="95"/>
        <end position="307"/>
    </location>
</feature>
<keyword evidence="3" id="KW-1185">Reference proteome</keyword>
<feature type="compositionally biased region" description="Basic and acidic residues" evidence="1">
    <location>
        <begin position="251"/>
        <end position="280"/>
    </location>
</feature>
<dbReference type="STRING" id="2060905.A0A2B7XBR4"/>
<dbReference type="OrthoDB" id="437973at2759"/>
<dbReference type="EMBL" id="PDNC01000024">
    <property type="protein sequence ID" value="PGH06172.1"/>
    <property type="molecule type" value="Genomic_DNA"/>
</dbReference>
<proteinExistence type="predicted"/>